<evidence type="ECO:0000313" key="10">
    <source>
        <dbReference type="Proteomes" id="UP000032633"/>
    </source>
</evidence>
<name>A0A0D5NKL4_9BACL</name>
<dbReference type="Pfam" id="PF07690">
    <property type="entry name" value="MFS_1"/>
    <property type="match status" value="2"/>
</dbReference>
<dbReference type="InterPro" id="IPR011701">
    <property type="entry name" value="MFS"/>
</dbReference>
<feature type="transmembrane region" description="Helical" evidence="7">
    <location>
        <begin position="131"/>
        <end position="151"/>
    </location>
</feature>
<feature type="transmembrane region" description="Helical" evidence="7">
    <location>
        <begin position="70"/>
        <end position="89"/>
    </location>
</feature>
<keyword evidence="2" id="KW-0813">Transport</keyword>
<proteinExistence type="predicted"/>
<feature type="transmembrane region" description="Helical" evidence="7">
    <location>
        <begin position="39"/>
        <end position="58"/>
    </location>
</feature>
<feature type="transmembrane region" description="Helical" evidence="7">
    <location>
        <begin position="7"/>
        <end position="27"/>
    </location>
</feature>
<dbReference type="CDD" id="cd17324">
    <property type="entry name" value="MFS_NepI_like"/>
    <property type="match status" value="1"/>
</dbReference>
<evidence type="ECO:0000313" key="9">
    <source>
        <dbReference type="EMBL" id="AJY75552.1"/>
    </source>
</evidence>
<keyword evidence="10" id="KW-1185">Reference proteome</keyword>
<dbReference type="PANTHER" id="PTHR43124">
    <property type="entry name" value="PURINE EFFLUX PUMP PBUE"/>
    <property type="match status" value="1"/>
</dbReference>
<dbReference type="InterPro" id="IPR001958">
    <property type="entry name" value="Tet-R_TetA/multi-R_MdtG-like"/>
</dbReference>
<gene>
    <name evidence="9" type="ORF">VN24_14505</name>
</gene>
<keyword evidence="5 7" id="KW-1133">Transmembrane helix</keyword>
<evidence type="ECO:0000256" key="2">
    <source>
        <dbReference type="ARBA" id="ARBA00022448"/>
    </source>
</evidence>
<feature type="transmembrane region" description="Helical" evidence="7">
    <location>
        <begin position="95"/>
        <end position="119"/>
    </location>
</feature>
<feature type="transmembrane region" description="Helical" evidence="7">
    <location>
        <begin position="328"/>
        <end position="350"/>
    </location>
</feature>
<dbReference type="Proteomes" id="UP000032633">
    <property type="component" value="Chromosome"/>
</dbReference>
<dbReference type="InterPro" id="IPR050189">
    <property type="entry name" value="MFS_Efflux_Transporters"/>
</dbReference>
<feature type="domain" description="Major facilitator superfamily (MFS) profile" evidence="8">
    <location>
        <begin position="4"/>
        <end position="378"/>
    </location>
</feature>
<evidence type="ECO:0000256" key="5">
    <source>
        <dbReference type="ARBA" id="ARBA00022989"/>
    </source>
</evidence>
<feature type="transmembrane region" description="Helical" evidence="7">
    <location>
        <begin position="293"/>
        <end position="316"/>
    </location>
</feature>
<comment type="subcellular location">
    <subcellularLocation>
        <location evidence="1">Cell membrane</location>
        <topology evidence="1">Multi-pass membrane protein</topology>
    </subcellularLocation>
</comment>
<dbReference type="GO" id="GO:0005886">
    <property type="term" value="C:plasma membrane"/>
    <property type="evidence" value="ECO:0007669"/>
    <property type="project" value="UniProtKB-SubCell"/>
</dbReference>
<dbReference type="Gene3D" id="1.20.1250.20">
    <property type="entry name" value="MFS general substrate transporter like domains"/>
    <property type="match status" value="1"/>
</dbReference>
<dbReference type="SUPFAM" id="SSF103473">
    <property type="entry name" value="MFS general substrate transporter"/>
    <property type="match status" value="1"/>
</dbReference>
<evidence type="ECO:0000256" key="1">
    <source>
        <dbReference type="ARBA" id="ARBA00004651"/>
    </source>
</evidence>
<dbReference type="PANTHER" id="PTHR43124:SF3">
    <property type="entry name" value="CHLORAMPHENICOL EFFLUX PUMP RV0191"/>
    <property type="match status" value="1"/>
</dbReference>
<keyword evidence="4 7" id="KW-0812">Transmembrane</keyword>
<dbReference type="PRINTS" id="PR01035">
    <property type="entry name" value="TCRTETA"/>
</dbReference>
<keyword evidence="6 7" id="KW-0472">Membrane</keyword>
<protein>
    <submittedName>
        <fullName evidence="9">MFS transporter</fullName>
    </submittedName>
</protein>
<evidence type="ECO:0000256" key="7">
    <source>
        <dbReference type="SAM" id="Phobius"/>
    </source>
</evidence>
<keyword evidence="3" id="KW-1003">Cell membrane</keyword>
<reference evidence="10" key="2">
    <citation type="submission" date="2015-03" db="EMBL/GenBank/DDBJ databases">
        <title>Genome sequence of Paenibacillus beijingensis strain DSM 24997T.</title>
        <authorList>
            <person name="Kwak Y."/>
            <person name="Shin J.-H."/>
        </authorList>
    </citation>
    <scope>NUCLEOTIDE SEQUENCE [LARGE SCALE GENOMIC DNA]</scope>
    <source>
        <strain evidence="10">DSM 24997</strain>
    </source>
</reference>
<dbReference type="GO" id="GO:0022857">
    <property type="term" value="F:transmembrane transporter activity"/>
    <property type="evidence" value="ECO:0007669"/>
    <property type="project" value="InterPro"/>
</dbReference>
<feature type="transmembrane region" description="Helical" evidence="7">
    <location>
        <begin position="270"/>
        <end position="287"/>
    </location>
</feature>
<dbReference type="PROSITE" id="PS50850">
    <property type="entry name" value="MFS"/>
    <property type="match status" value="1"/>
</dbReference>
<feature type="transmembrane region" description="Helical" evidence="7">
    <location>
        <begin position="240"/>
        <end position="258"/>
    </location>
</feature>
<evidence type="ECO:0000256" key="3">
    <source>
        <dbReference type="ARBA" id="ARBA00022475"/>
    </source>
</evidence>
<dbReference type="InterPro" id="IPR020846">
    <property type="entry name" value="MFS_dom"/>
</dbReference>
<organism evidence="9 10">
    <name type="scientific">Paenibacillus beijingensis</name>
    <dbReference type="NCBI Taxonomy" id="1126833"/>
    <lineage>
        <taxon>Bacteria</taxon>
        <taxon>Bacillati</taxon>
        <taxon>Bacillota</taxon>
        <taxon>Bacilli</taxon>
        <taxon>Bacillales</taxon>
        <taxon>Paenibacillaceae</taxon>
        <taxon>Paenibacillus</taxon>
    </lineage>
</organism>
<dbReference type="InterPro" id="IPR036259">
    <property type="entry name" value="MFS_trans_sf"/>
</dbReference>
<dbReference type="PATRIC" id="fig|1126833.4.peg.3170"/>
<feature type="transmembrane region" description="Helical" evidence="7">
    <location>
        <begin position="208"/>
        <end position="228"/>
    </location>
</feature>
<dbReference type="AlphaFoldDB" id="A0A0D5NKL4"/>
<feature type="transmembrane region" description="Helical" evidence="7">
    <location>
        <begin position="157"/>
        <end position="177"/>
    </location>
</feature>
<evidence type="ECO:0000256" key="6">
    <source>
        <dbReference type="ARBA" id="ARBA00023136"/>
    </source>
</evidence>
<evidence type="ECO:0000259" key="8">
    <source>
        <dbReference type="PROSITE" id="PS50850"/>
    </source>
</evidence>
<accession>A0A0D5NKL4</accession>
<reference evidence="9 10" key="1">
    <citation type="journal article" date="2015" name="J. Biotechnol.">
        <title>Complete genome sequence of Paenibacillus beijingensis 7188(T) (=DSM 24997(T)), a novel rhizobacterium from jujube garden soil.</title>
        <authorList>
            <person name="Kwak Y."/>
            <person name="Shin J.H."/>
        </authorList>
    </citation>
    <scope>NUCLEOTIDE SEQUENCE [LARGE SCALE GENOMIC DNA]</scope>
    <source>
        <strain evidence="9 10">DSM 24997</strain>
    </source>
</reference>
<dbReference type="RefSeq" id="WP_045670981.1">
    <property type="nucleotide sequence ID" value="NZ_CP011058.1"/>
</dbReference>
<dbReference type="EMBL" id="CP011058">
    <property type="protein sequence ID" value="AJY75552.1"/>
    <property type="molecule type" value="Genomic_DNA"/>
</dbReference>
<dbReference type="STRING" id="1126833.VN24_14505"/>
<dbReference type="HOGENOM" id="CLU_001265_61_5_9"/>
<dbReference type="KEGG" id="pbj:VN24_14505"/>
<feature type="transmembrane region" description="Helical" evidence="7">
    <location>
        <begin position="356"/>
        <end position="375"/>
    </location>
</feature>
<evidence type="ECO:0000256" key="4">
    <source>
        <dbReference type="ARBA" id="ARBA00022692"/>
    </source>
</evidence>
<dbReference type="OrthoDB" id="212436at2"/>
<sequence length="387" mass="41108">MKSILSLYFLIAFAIGTDTFLVSPLLPTLRQQFHISVEASGWMIGAYALGYALFALIAGPLSDGLNRKKIMLIGILGFAVSTFLCGLAWNFWSMFAFRALAGIFAAFMSPQVWATIPVLVPASKVTKSMGIVSAGFAVSQTVGVPIGSYLATYSWKMPFFIIGGIALALFALILWIVPQFKPAAAGRQPSIMDRYAELLGANGAKGSYLAFFAMLTGAFAVFTFIGNWLSDKFGMNVSEIGQVFIFMGLGNLIGSFVGGHAAARLGGRNVLLGGIGMMAMLYLMLNLAASPLLVHLCFFVLYLVFGTVFPIMMALFQTLSSTARGTSAALTNVVNYAATTAGAYIAGIVYAQLNGFFGLTVFALLCCAVSIGLWVKSGTAVAIKRSV</sequence>